<evidence type="ECO:0000256" key="3">
    <source>
        <dbReference type="ARBA" id="ARBA00022559"/>
    </source>
</evidence>
<dbReference type="GO" id="GO:0046872">
    <property type="term" value="F:metal ion binding"/>
    <property type="evidence" value="ECO:0007669"/>
    <property type="project" value="UniProtKB-KW"/>
</dbReference>
<dbReference type="CDD" id="cd00314">
    <property type="entry name" value="plant_peroxidase_like"/>
    <property type="match status" value="1"/>
</dbReference>
<sequence>MQFDRAAVAKLDLAAVKADLAAFMTKSQDSWPADWGNYGPLFVRQAWHCSGSYRSSDGRGGCDGARQRFDPERSWDDNTNLDKAKALLWPLKQKYGGALSWGDLIILAGDVAIASMGGPVLGFCAGRIDDLDGTESLPLGPTPEQEALMPCPVQGDCKSPLGQNTLGLIYVNPEGPMGKPVPEESAPQIRGVFRRMGMDDAETVALIGGGHAFGKSHGACPTGPGPSPEEAPDAPWPGTCGDGKANNTFTSGFEGPWTTTPTAWDNQYFQNLLAYNWEVHVGPGGHHQWRPKAKDAKSKAPLPAVMMLTTDVALLHDDDYRGLVELFAANLTALEHTFKHAWYKLVTRDMGPATRCLGPDVPPPQPFQAPLPPRPAGPAPDYAALARDISAALRRSSPAAEPDTVHGKPHYGALFAALAWQCASSFRETDYSGGCNGARIRFAPQKDWPENTYMDSVLAVLEPLKAGQPASLSTADLIVLAGTVALQEAIAEAEAAQQAEGGCKGKGTCGASGVRLHFCGGRVDAVEGEHAAHAQPPRVLANKILQVRDNAAVMGLSPREAVALAARPRSPSQQQRLGYSGSWTHTPSRVSNQYFKVLLGETWLRTNSSEGLEEFAAAGGKGLFMTPTDLAIKWDPEMLAIAQEFAADNKAFLQTFAGAWTRLMNADRFDGPDRNLCDDDEAGGVLAAAAAATEAGVEAAEAAAVVKLVLDASYSVAAKVAEEFMEL</sequence>
<protein>
    <recommendedName>
        <fullName evidence="10">Plant heme peroxidase family profile domain-containing protein</fullName>
    </recommendedName>
</protein>
<dbReference type="InterPro" id="IPR019793">
    <property type="entry name" value="Peroxidases_heam-ligand_BS"/>
</dbReference>
<dbReference type="PRINTS" id="PR00460">
    <property type="entry name" value="BPEROXIDASE"/>
</dbReference>
<keyword evidence="6" id="KW-0560">Oxidoreductase</keyword>
<keyword evidence="12" id="KW-1185">Reference proteome</keyword>
<dbReference type="PROSITE" id="PS50873">
    <property type="entry name" value="PEROXIDASE_4"/>
    <property type="match status" value="1"/>
</dbReference>
<dbReference type="GO" id="GO:0020037">
    <property type="term" value="F:heme binding"/>
    <property type="evidence" value="ECO:0007669"/>
    <property type="project" value="InterPro"/>
</dbReference>
<evidence type="ECO:0000256" key="2">
    <source>
        <dbReference type="ARBA" id="ARBA00006873"/>
    </source>
</evidence>
<dbReference type="SUPFAM" id="SSF48113">
    <property type="entry name" value="Heme-dependent peroxidases"/>
    <property type="match status" value="2"/>
</dbReference>
<dbReference type="GO" id="GO:0005829">
    <property type="term" value="C:cytosol"/>
    <property type="evidence" value="ECO:0007669"/>
    <property type="project" value="TreeGrafter"/>
</dbReference>
<dbReference type="GO" id="GO:0004096">
    <property type="term" value="F:catalase activity"/>
    <property type="evidence" value="ECO:0007669"/>
    <property type="project" value="InterPro"/>
</dbReference>
<evidence type="ECO:0000256" key="5">
    <source>
        <dbReference type="ARBA" id="ARBA00022723"/>
    </source>
</evidence>
<dbReference type="Pfam" id="PF00141">
    <property type="entry name" value="peroxidase"/>
    <property type="match status" value="2"/>
</dbReference>
<comment type="catalytic activity">
    <reaction evidence="9">
        <text>2 H2O2 = O2 + 2 H2O</text>
        <dbReference type="Rhea" id="RHEA:20309"/>
        <dbReference type="ChEBI" id="CHEBI:15377"/>
        <dbReference type="ChEBI" id="CHEBI:15379"/>
        <dbReference type="ChEBI" id="CHEBI:16240"/>
        <dbReference type="EC" id="1.11.1.21"/>
    </reaction>
</comment>
<keyword evidence="3" id="KW-0575">Peroxidase</keyword>
<comment type="cofactor">
    <cofactor evidence="1">
        <name>heme b</name>
        <dbReference type="ChEBI" id="CHEBI:60344"/>
    </cofactor>
</comment>
<dbReference type="InterPro" id="IPR010255">
    <property type="entry name" value="Haem_peroxidase_sf"/>
</dbReference>
<name>A0A835VTC5_CHLIN</name>
<dbReference type="GO" id="GO:0070301">
    <property type="term" value="P:cellular response to hydrogen peroxide"/>
    <property type="evidence" value="ECO:0007669"/>
    <property type="project" value="TreeGrafter"/>
</dbReference>
<comment type="similarity">
    <text evidence="2">Belongs to the peroxidase family. Ascorbate peroxidase subfamily.</text>
</comment>
<keyword evidence="4" id="KW-0349">Heme</keyword>
<reference evidence="11" key="1">
    <citation type="journal article" date="2020" name="bioRxiv">
        <title>Comparative genomics of Chlamydomonas.</title>
        <authorList>
            <person name="Craig R.J."/>
            <person name="Hasan A.R."/>
            <person name="Ness R.W."/>
            <person name="Keightley P.D."/>
        </authorList>
    </citation>
    <scope>NUCLEOTIDE SEQUENCE</scope>
    <source>
        <strain evidence="11">SAG 7.73</strain>
    </source>
</reference>
<evidence type="ECO:0000256" key="8">
    <source>
        <dbReference type="ARBA" id="ARBA00023324"/>
    </source>
</evidence>
<evidence type="ECO:0000259" key="10">
    <source>
        <dbReference type="PROSITE" id="PS50873"/>
    </source>
</evidence>
<dbReference type="Gene3D" id="1.10.520.10">
    <property type="match status" value="2"/>
</dbReference>
<dbReference type="AlphaFoldDB" id="A0A835VTC5"/>
<evidence type="ECO:0000256" key="1">
    <source>
        <dbReference type="ARBA" id="ARBA00001970"/>
    </source>
</evidence>
<keyword evidence="5" id="KW-0479">Metal-binding</keyword>
<evidence type="ECO:0000313" key="11">
    <source>
        <dbReference type="EMBL" id="KAG2424571.1"/>
    </source>
</evidence>
<evidence type="ECO:0000256" key="7">
    <source>
        <dbReference type="ARBA" id="ARBA00023004"/>
    </source>
</evidence>
<dbReference type="InterPro" id="IPR000763">
    <property type="entry name" value="Catalase_peroxidase"/>
</dbReference>
<dbReference type="Gene3D" id="1.10.420.10">
    <property type="entry name" value="Peroxidase, domain 2"/>
    <property type="match status" value="2"/>
</dbReference>
<evidence type="ECO:0000256" key="9">
    <source>
        <dbReference type="ARBA" id="ARBA00049145"/>
    </source>
</evidence>
<keyword evidence="8" id="KW-0376">Hydrogen peroxide</keyword>
<dbReference type="EMBL" id="JAEHOC010000064">
    <property type="protein sequence ID" value="KAG2424571.1"/>
    <property type="molecule type" value="Genomic_DNA"/>
</dbReference>
<evidence type="ECO:0000256" key="6">
    <source>
        <dbReference type="ARBA" id="ARBA00023002"/>
    </source>
</evidence>
<organism evidence="11 12">
    <name type="scientific">Chlamydomonas incerta</name>
    <dbReference type="NCBI Taxonomy" id="51695"/>
    <lineage>
        <taxon>Eukaryota</taxon>
        <taxon>Viridiplantae</taxon>
        <taxon>Chlorophyta</taxon>
        <taxon>core chlorophytes</taxon>
        <taxon>Chlorophyceae</taxon>
        <taxon>CS clade</taxon>
        <taxon>Chlamydomonadales</taxon>
        <taxon>Chlamydomonadaceae</taxon>
        <taxon>Chlamydomonas</taxon>
    </lineage>
</organism>
<dbReference type="PANTHER" id="PTHR30555:SF0">
    <property type="entry name" value="CATALASE-PEROXIDASE"/>
    <property type="match status" value="1"/>
</dbReference>
<proteinExistence type="inferred from homology"/>
<gene>
    <name evidence="11" type="ORF">HXX76_014451</name>
</gene>
<dbReference type="OrthoDB" id="407695at2759"/>
<feature type="domain" description="Plant heme peroxidase family profile" evidence="10">
    <location>
        <begin position="49"/>
        <end position="345"/>
    </location>
</feature>
<dbReference type="GO" id="GO:0042744">
    <property type="term" value="P:hydrogen peroxide catabolic process"/>
    <property type="evidence" value="ECO:0007669"/>
    <property type="project" value="UniProtKB-KW"/>
</dbReference>
<dbReference type="PROSITE" id="PS00435">
    <property type="entry name" value="PEROXIDASE_1"/>
    <property type="match status" value="1"/>
</dbReference>
<dbReference type="PRINTS" id="PR00458">
    <property type="entry name" value="PEROXIDASE"/>
</dbReference>
<evidence type="ECO:0000256" key="4">
    <source>
        <dbReference type="ARBA" id="ARBA00022617"/>
    </source>
</evidence>
<dbReference type="InterPro" id="IPR002016">
    <property type="entry name" value="Haem_peroxidase"/>
</dbReference>
<dbReference type="PANTHER" id="PTHR30555">
    <property type="entry name" value="HYDROPEROXIDASE I, BIFUNCTIONAL CATALASE-PEROXIDASE"/>
    <property type="match status" value="1"/>
</dbReference>
<keyword evidence="7" id="KW-0408">Iron</keyword>
<accession>A0A835VTC5</accession>
<evidence type="ECO:0000313" key="12">
    <source>
        <dbReference type="Proteomes" id="UP000650467"/>
    </source>
</evidence>
<dbReference type="Proteomes" id="UP000650467">
    <property type="component" value="Unassembled WGS sequence"/>
</dbReference>
<comment type="caution">
    <text evidence="11">The sequence shown here is derived from an EMBL/GenBank/DDBJ whole genome shotgun (WGS) entry which is preliminary data.</text>
</comment>